<evidence type="ECO:0000313" key="6">
    <source>
        <dbReference type="Proteomes" id="UP000759443"/>
    </source>
</evidence>
<reference evidence="5 6" key="1">
    <citation type="submission" date="2021-03" db="EMBL/GenBank/DDBJ databases">
        <title>Genomic Encyclopedia of Type Strains, Phase IV (KMG-IV): sequencing the most valuable type-strain genomes for metagenomic binning, comparative biology and taxonomic classification.</title>
        <authorList>
            <person name="Goeker M."/>
        </authorList>
    </citation>
    <scope>NUCLEOTIDE SEQUENCE [LARGE SCALE GENOMIC DNA]</scope>
    <source>
        <strain evidence="5 6">DSM 21600</strain>
    </source>
</reference>
<dbReference type="Proteomes" id="UP000759443">
    <property type="component" value="Unassembled WGS sequence"/>
</dbReference>
<dbReference type="InterPro" id="IPR042272">
    <property type="entry name" value="ATP12_ATP_synth-F1-assembly_N"/>
</dbReference>
<dbReference type="PANTHER" id="PTHR21013:SF10">
    <property type="entry name" value="ATP SYNTHASE MITOCHONDRIAL F1 COMPLEX ASSEMBLY FACTOR 2"/>
    <property type="match status" value="1"/>
</dbReference>
<dbReference type="PANTHER" id="PTHR21013">
    <property type="entry name" value="ATP SYNTHASE MITOCHONDRIAL F1 COMPLEX ASSEMBLY FACTOR 2/ATP12 PROTEIN, MITOCHONDRIAL PRECURSOR"/>
    <property type="match status" value="1"/>
</dbReference>
<comment type="caution">
    <text evidence="5">The sequence shown here is derived from an EMBL/GenBank/DDBJ whole genome shotgun (WGS) entry which is preliminary data.</text>
</comment>
<dbReference type="Pfam" id="PF07542">
    <property type="entry name" value="ATP12"/>
    <property type="match status" value="1"/>
</dbReference>
<keyword evidence="3" id="KW-0143">Chaperone</keyword>
<dbReference type="Gene3D" id="3.30.2180.10">
    <property type="entry name" value="ATP12-like"/>
    <property type="match status" value="1"/>
</dbReference>
<proteinExistence type="inferred from homology"/>
<evidence type="ECO:0000313" key="5">
    <source>
        <dbReference type="EMBL" id="MBP1851095.1"/>
    </source>
</evidence>
<dbReference type="SUPFAM" id="SSF160909">
    <property type="entry name" value="ATP12-like"/>
    <property type="match status" value="1"/>
</dbReference>
<evidence type="ECO:0000256" key="3">
    <source>
        <dbReference type="ARBA" id="ARBA00023186"/>
    </source>
</evidence>
<dbReference type="InterPro" id="IPR023335">
    <property type="entry name" value="ATP12_ortho_dom_sf"/>
</dbReference>
<evidence type="ECO:0000256" key="2">
    <source>
        <dbReference type="ARBA" id="ARBA00022946"/>
    </source>
</evidence>
<evidence type="ECO:0000256" key="4">
    <source>
        <dbReference type="SAM" id="MobiDB-lite"/>
    </source>
</evidence>
<dbReference type="EMBL" id="JAGGJU010000006">
    <property type="protein sequence ID" value="MBP1851095.1"/>
    <property type="molecule type" value="Genomic_DNA"/>
</dbReference>
<organism evidence="5 6">
    <name type="scientific">Rhizobium halophytocola</name>
    <dbReference type="NCBI Taxonomy" id="735519"/>
    <lineage>
        <taxon>Bacteria</taxon>
        <taxon>Pseudomonadati</taxon>
        <taxon>Pseudomonadota</taxon>
        <taxon>Alphaproteobacteria</taxon>
        <taxon>Hyphomicrobiales</taxon>
        <taxon>Rhizobiaceae</taxon>
        <taxon>Rhizobium/Agrobacterium group</taxon>
        <taxon>Rhizobium</taxon>
    </lineage>
</organism>
<dbReference type="Gene3D" id="1.10.3580.10">
    <property type="entry name" value="ATP12 ATPase"/>
    <property type="match status" value="1"/>
</dbReference>
<sequence>MRDELSGIFTPEQSHEDPVRRAQIQMHRPLPKRFYTDVTVEPEDQGFAVKLDGKPVKTPGRNPLQLRTPALAGLVADEWRAQVDVINPATMPITKLSNTAIDAVSQQLDAVAEEILNFAGTDALFYRADTPQELVARQNAAWNPIIEWAAADLGARFILAEGVVHRQQPAESLAAFAAALSRHHEPFSLSSLHVMTTLTGSALLALAVAEGRLTTEEAWALAHVDEDWTEEHWGFDAEAQARRQKRFEEMQAAAQLFHAHRGRD</sequence>
<keyword evidence="6" id="KW-1185">Reference proteome</keyword>
<gene>
    <name evidence="5" type="ORF">J2Z17_002538</name>
</gene>
<name>A0ABS4DZI4_9HYPH</name>
<feature type="region of interest" description="Disordered" evidence="4">
    <location>
        <begin position="1"/>
        <end position="20"/>
    </location>
</feature>
<keyword evidence="2" id="KW-0809">Transit peptide</keyword>
<accession>A0ABS4DZI4</accession>
<evidence type="ECO:0000256" key="1">
    <source>
        <dbReference type="ARBA" id="ARBA00008231"/>
    </source>
</evidence>
<comment type="similarity">
    <text evidence="1">Belongs to the ATP12 family.</text>
</comment>
<protein>
    <submittedName>
        <fullName evidence="5">Chaperone required for assembly of F1-ATPase</fullName>
    </submittedName>
</protein>
<dbReference type="InterPro" id="IPR011419">
    <property type="entry name" value="ATP12_ATP_synth-F1-assembly"/>
</dbReference>
<dbReference type="RefSeq" id="WP_209945458.1">
    <property type="nucleotide sequence ID" value="NZ_JAGGJU010000006.1"/>
</dbReference>